<proteinExistence type="predicted"/>
<evidence type="ECO:0000256" key="3">
    <source>
        <dbReference type="ARBA" id="ARBA00023163"/>
    </source>
</evidence>
<dbReference type="InterPro" id="IPR019887">
    <property type="entry name" value="Tscrpt_reg_AsnC/Lrp_C"/>
</dbReference>
<dbReference type="SUPFAM" id="SSF54909">
    <property type="entry name" value="Dimeric alpha+beta barrel"/>
    <property type="match status" value="1"/>
</dbReference>
<dbReference type="Gene3D" id="3.30.70.920">
    <property type="match status" value="1"/>
</dbReference>
<dbReference type="InterPro" id="IPR036388">
    <property type="entry name" value="WH-like_DNA-bd_sf"/>
</dbReference>
<keyword evidence="2" id="KW-0238">DNA-binding</keyword>
<evidence type="ECO:0000259" key="4">
    <source>
        <dbReference type="PROSITE" id="PS50956"/>
    </source>
</evidence>
<dbReference type="GO" id="GO:0005829">
    <property type="term" value="C:cytosol"/>
    <property type="evidence" value="ECO:0007669"/>
    <property type="project" value="TreeGrafter"/>
</dbReference>
<keyword evidence="1" id="KW-0805">Transcription regulation</keyword>
<dbReference type="InterPro" id="IPR036390">
    <property type="entry name" value="WH_DNA-bd_sf"/>
</dbReference>
<keyword evidence="3" id="KW-0804">Transcription</keyword>
<gene>
    <name evidence="5" type="ORF">S06H3_10899</name>
</gene>
<dbReference type="AlphaFoldDB" id="X1KYL1"/>
<feature type="domain" description="HTH asnC-type" evidence="4">
    <location>
        <begin position="1"/>
        <end position="36"/>
    </location>
</feature>
<dbReference type="EMBL" id="BARV01005156">
    <property type="protein sequence ID" value="GAI11808.1"/>
    <property type="molecule type" value="Genomic_DNA"/>
</dbReference>
<dbReference type="Pfam" id="PF01037">
    <property type="entry name" value="AsnC_trans_reg"/>
    <property type="match status" value="1"/>
</dbReference>
<evidence type="ECO:0000256" key="2">
    <source>
        <dbReference type="ARBA" id="ARBA00023125"/>
    </source>
</evidence>
<dbReference type="SMART" id="SM00344">
    <property type="entry name" value="HTH_ASNC"/>
    <property type="match status" value="1"/>
</dbReference>
<sequence>MRMSESAVRKRVRRLERAGVIERYTVVVDPEKLGYNAMAIIGLDVVPEKRQEVVGKLTKLGEVRMLATVAGEHMITGEVWAHDNKELADTVIRKIGGIVGVTKVRTSVILERIKYMR</sequence>
<protein>
    <recommendedName>
        <fullName evidence="4">HTH asnC-type domain-containing protein</fullName>
    </recommendedName>
</protein>
<dbReference type="PROSITE" id="PS50956">
    <property type="entry name" value="HTH_ASNC_2"/>
    <property type="match status" value="1"/>
</dbReference>
<dbReference type="GO" id="GO:0043565">
    <property type="term" value="F:sequence-specific DNA binding"/>
    <property type="evidence" value="ECO:0007669"/>
    <property type="project" value="InterPro"/>
</dbReference>
<evidence type="ECO:0000313" key="5">
    <source>
        <dbReference type="EMBL" id="GAI11808.1"/>
    </source>
</evidence>
<reference evidence="5" key="1">
    <citation type="journal article" date="2014" name="Front. Microbiol.">
        <title>High frequency of phylogenetically diverse reductive dehalogenase-homologous genes in deep subseafloor sedimentary metagenomes.</title>
        <authorList>
            <person name="Kawai M."/>
            <person name="Futagami T."/>
            <person name="Toyoda A."/>
            <person name="Takaki Y."/>
            <person name="Nishi S."/>
            <person name="Hori S."/>
            <person name="Arai W."/>
            <person name="Tsubouchi T."/>
            <person name="Morono Y."/>
            <person name="Uchiyama I."/>
            <person name="Ito T."/>
            <person name="Fujiyama A."/>
            <person name="Inagaki F."/>
            <person name="Takami H."/>
        </authorList>
    </citation>
    <scope>NUCLEOTIDE SEQUENCE</scope>
    <source>
        <strain evidence="5">Expedition CK06-06</strain>
    </source>
</reference>
<dbReference type="GO" id="GO:0043200">
    <property type="term" value="P:response to amino acid"/>
    <property type="evidence" value="ECO:0007669"/>
    <property type="project" value="TreeGrafter"/>
</dbReference>
<name>X1KYL1_9ZZZZ</name>
<dbReference type="InterPro" id="IPR019888">
    <property type="entry name" value="Tscrpt_reg_AsnC-like"/>
</dbReference>
<evidence type="ECO:0000256" key="1">
    <source>
        <dbReference type="ARBA" id="ARBA00023015"/>
    </source>
</evidence>
<accession>X1KYL1</accession>
<organism evidence="5">
    <name type="scientific">marine sediment metagenome</name>
    <dbReference type="NCBI Taxonomy" id="412755"/>
    <lineage>
        <taxon>unclassified sequences</taxon>
        <taxon>metagenomes</taxon>
        <taxon>ecological metagenomes</taxon>
    </lineage>
</organism>
<dbReference type="PANTHER" id="PTHR30154:SF34">
    <property type="entry name" value="TRANSCRIPTIONAL REGULATOR AZLB"/>
    <property type="match status" value="1"/>
</dbReference>
<comment type="caution">
    <text evidence="5">The sequence shown here is derived from an EMBL/GenBank/DDBJ whole genome shotgun (WGS) entry which is preliminary data.</text>
</comment>
<dbReference type="SUPFAM" id="SSF46785">
    <property type="entry name" value="Winged helix' DNA-binding domain"/>
    <property type="match status" value="1"/>
</dbReference>
<dbReference type="PANTHER" id="PTHR30154">
    <property type="entry name" value="LEUCINE-RESPONSIVE REGULATORY PROTEIN"/>
    <property type="match status" value="1"/>
</dbReference>
<dbReference type="Gene3D" id="1.10.10.10">
    <property type="entry name" value="Winged helix-like DNA-binding domain superfamily/Winged helix DNA-binding domain"/>
    <property type="match status" value="1"/>
</dbReference>
<dbReference type="InterPro" id="IPR011008">
    <property type="entry name" value="Dimeric_a/b-barrel"/>
</dbReference>
<dbReference type="InterPro" id="IPR000485">
    <property type="entry name" value="AsnC-type_HTH_dom"/>
</dbReference>